<dbReference type="GO" id="GO:0034605">
    <property type="term" value="P:cellular response to heat"/>
    <property type="evidence" value="ECO:0007669"/>
    <property type="project" value="EnsemblFungi"/>
</dbReference>
<sequence>MARHSNSESESRATGPSKQQRGGNSNGPANTPANASANTNGNGANKLTSAQQQYLRDLVRTHITNNHPRLAQGNNGPGQPLDFERYSDEFLRKYRDTFELDVADNLTMAGYLLGSPLGEKTFSYKRDKADPRGPRVQKAVLASACQRHFTAYQAKEQDLISHFIYKVKNQNKKFKMEFKK</sequence>
<proteinExistence type="inferred from homology"/>
<dbReference type="EMBL" id="HE978323">
    <property type="protein sequence ID" value="CCK72123.1"/>
    <property type="molecule type" value="Genomic_DNA"/>
</dbReference>
<evidence type="ECO:0000256" key="1">
    <source>
        <dbReference type="ARBA" id="ARBA00004123"/>
    </source>
</evidence>
<dbReference type="InterPro" id="IPR025718">
    <property type="entry name" value="SAP30_Sin3-bd"/>
</dbReference>
<evidence type="ECO:0000256" key="7">
    <source>
        <dbReference type="SAM" id="MobiDB-lite"/>
    </source>
</evidence>
<dbReference type="OrthoDB" id="510958at2759"/>
<keyword evidence="6" id="KW-0539">Nucleus</keyword>
<dbReference type="InterPro" id="IPR038291">
    <property type="entry name" value="SAP30_C_sf"/>
</dbReference>
<dbReference type="InterPro" id="IPR024145">
    <property type="entry name" value="His_deAcase_SAP30/SAP30L"/>
</dbReference>
<dbReference type="GO" id="GO:0061186">
    <property type="term" value="P:negative regulation of silent mating-type cassette heterochromatin formation"/>
    <property type="evidence" value="ECO:0007669"/>
    <property type="project" value="EnsemblFungi"/>
</dbReference>
<name>J7RQP6_HUIN7</name>
<gene>
    <name evidence="9" type="primary">KNAG0J00400</name>
    <name evidence="9" type="ordered locus">KNAG_0J00400</name>
</gene>
<dbReference type="GO" id="GO:0033698">
    <property type="term" value="C:Rpd3L complex"/>
    <property type="evidence" value="ECO:0007669"/>
    <property type="project" value="EnsemblFungi"/>
</dbReference>
<dbReference type="PANTHER" id="PTHR13286">
    <property type="entry name" value="SAP30"/>
    <property type="match status" value="1"/>
</dbReference>
<comment type="similarity">
    <text evidence="2">Belongs to the SAP30 family.</text>
</comment>
<evidence type="ECO:0000256" key="4">
    <source>
        <dbReference type="ARBA" id="ARBA00023015"/>
    </source>
</evidence>
<dbReference type="GO" id="GO:0003714">
    <property type="term" value="F:transcription corepressor activity"/>
    <property type="evidence" value="ECO:0007669"/>
    <property type="project" value="EnsemblFungi"/>
</dbReference>
<dbReference type="Gene3D" id="6.10.160.20">
    <property type="match status" value="1"/>
</dbReference>
<keyword evidence="10" id="KW-1185">Reference proteome</keyword>
<feature type="compositionally biased region" description="Basic and acidic residues" evidence="7">
    <location>
        <begin position="1"/>
        <end position="11"/>
    </location>
</feature>
<dbReference type="GO" id="GO:0061188">
    <property type="term" value="P:negative regulation of rDNA heterochromatin formation"/>
    <property type="evidence" value="ECO:0007669"/>
    <property type="project" value="EnsemblFungi"/>
</dbReference>
<evidence type="ECO:0000256" key="6">
    <source>
        <dbReference type="ARBA" id="ARBA00023242"/>
    </source>
</evidence>
<dbReference type="Proteomes" id="UP000006310">
    <property type="component" value="Chromosome 10"/>
</dbReference>
<feature type="domain" description="Histone deacetylase complex subunit SAP30 Sin3 binding" evidence="8">
    <location>
        <begin position="134"/>
        <end position="168"/>
    </location>
</feature>
<dbReference type="PANTHER" id="PTHR13286:SF6">
    <property type="entry name" value="HISTONE DEACETYLASE COMPLEX SUBUNIT SAP30L-RELATED"/>
    <property type="match status" value="1"/>
</dbReference>
<dbReference type="RefSeq" id="XP_022466368.1">
    <property type="nucleotide sequence ID" value="XM_022610032.1"/>
</dbReference>
<evidence type="ECO:0000313" key="10">
    <source>
        <dbReference type="Proteomes" id="UP000006310"/>
    </source>
</evidence>
<evidence type="ECO:0000256" key="3">
    <source>
        <dbReference type="ARBA" id="ARBA00022491"/>
    </source>
</evidence>
<dbReference type="GO" id="GO:0045944">
    <property type="term" value="P:positive regulation of transcription by RNA polymerase II"/>
    <property type="evidence" value="ECO:0007669"/>
    <property type="project" value="EnsemblFungi"/>
</dbReference>
<dbReference type="OMA" id="THITNNH"/>
<keyword evidence="3" id="KW-0678">Repressor</keyword>
<keyword evidence="5" id="KW-0804">Transcription</keyword>
<reference evidence="9 10" key="1">
    <citation type="journal article" date="2011" name="Proc. Natl. Acad. Sci. U.S.A.">
        <title>Evolutionary erosion of yeast sex chromosomes by mating-type switching accidents.</title>
        <authorList>
            <person name="Gordon J.L."/>
            <person name="Armisen D."/>
            <person name="Proux-Wera E."/>
            <person name="Oheigeartaigh S.S."/>
            <person name="Byrne K.P."/>
            <person name="Wolfe K.H."/>
        </authorList>
    </citation>
    <scope>NUCLEOTIDE SEQUENCE [LARGE SCALE GENOMIC DNA]</scope>
    <source>
        <strain evidence="10">ATCC MYA-139 / BCRC 22969 / CBS 8797 / CCRC 22969 / KCTC 17520 / NBRC 10181 / NCYC 3082</strain>
    </source>
</reference>
<dbReference type="STRING" id="1071383.J7RQP6"/>
<keyword evidence="4" id="KW-0805">Transcription regulation</keyword>
<feature type="compositionally biased region" description="Polar residues" evidence="7">
    <location>
        <begin position="12"/>
        <end position="21"/>
    </location>
</feature>
<feature type="region of interest" description="Disordered" evidence="7">
    <location>
        <begin position="1"/>
        <end position="45"/>
    </location>
</feature>
<feature type="compositionally biased region" description="Low complexity" evidence="7">
    <location>
        <begin position="22"/>
        <end position="45"/>
    </location>
</feature>
<evidence type="ECO:0000256" key="2">
    <source>
        <dbReference type="ARBA" id="ARBA00006283"/>
    </source>
</evidence>
<evidence type="ECO:0000259" key="8">
    <source>
        <dbReference type="Pfam" id="PF13867"/>
    </source>
</evidence>
<organism evidence="9 10">
    <name type="scientific">Huiozyma naganishii (strain ATCC MYA-139 / BCRC 22969 / CBS 8797 / KCTC 17520 / NBRC 10181 / NCYC 3082 / Yp74L-3)</name>
    <name type="common">Yeast</name>
    <name type="synonym">Kazachstania naganishii</name>
    <dbReference type="NCBI Taxonomy" id="1071383"/>
    <lineage>
        <taxon>Eukaryota</taxon>
        <taxon>Fungi</taxon>
        <taxon>Dikarya</taxon>
        <taxon>Ascomycota</taxon>
        <taxon>Saccharomycotina</taxon>
        <taxon>Saccharomycetes</taxon>
        <taxon>Saccharomycetales</taxon>
        <taxon>Saccharomycetaceae</taxon>
        <taxon>Huiozyma</taxon>
    </lineage>
</organism>
<dbReference type="GO" id="GO:2000219">
    <property type="term" value="P:positive regulation of invasive growth in response to glucose limitation"/>
    <property type="evidence" value="ECO:0007669"/>
    <property type="project" value="EnsemblFungi"/>
</dbReference>
<accession>J7RQP6</accession>
<evidence type="ECO:0000256" key="5">
    <source>
        <dbReference type="ARBA" id="ARBA00023163"/>
    </source>
</evidence>
<dbReference type="AlphaFoldDB" id="J7RQP6"/>
<dbReference type="KEGG" id="kng:KNAG_0J00400"/>
<reference evidence="10" key="2">
    <citation type="submission" date="2012-08" db="EMBL/GenBank/DDBJ databases">
        <title>Genome sequence of Kazachstania naganishii.</title>
        <authorList>
            <person name="Gordon J.L."/>
            <person name="Armisen D."/>
            <person name="Proux-Wera E."/>
            <person name="OhEigeartaigh S.S."/>
            <person name="Byrne K.P."/>
            <person name="Wolfe K.H."/>
        </authorList>
    </citation>
    <scope>NUCLEOTIDE SEQUENCE [LARGE SCALE GENOMIC DNA]</scope>
    <source>
        <strain evidence="10">ATCC MYA-139 / BCRC 22969 / CBS 8797 / CCRC 22969 / KCTC 17520 / NBRC 10181 / NCYC 3082</strain>
    </source>
</reference>
<dbReference type="GeneID" id="34527878"/>
<dbReference type="Pfam" id="PF13867">
    <property type="entry name" value="SAP30_Sin3_bdg"/>
    <property type="match status" value="1"/>
</dbReference>
<dbReference type="HOGENOM" id="CLU_106811_0_0_1"/>
<evidence type="ECO:0000313" key="9">
    <source>
        <dbReference type="EMBL" id="CCK72123.1"/>
    </source>
</evidence>
<protein>
    <recommendedName>
        <fullName evidence="8">Histone deacetylase complex subunit SAP30 Sin3 binding domain-containing protein</fullName>
    </recommendedName>
</protein>
<dbReference type="GO" id="GO:0016479">
    <property type="term" value="P:negative regulation of transcription by RNA polymerase I"/>
    <property type="evidence" value="ECO:0007669"/>
    <property type="project" value="EnsemblFungi"/>
</dbReference>
<comment type="subcellular location">
    <subcellularLocation>
        <location evidence="1">Nucleus</location>
    </subcellularLocation>
</comment>
<dbReference type="eggNOG" id="ENOG502RZ9X">
    <property type="taxonomic scope" value="Eukaryota"/>
</dbReference>